<dbReference type="AlphaFoldDB" id="A0A537LQU9"/>
<keyword evidence="2" id="KW-1003">Cell membrane</keyword>
<proteinExistence type="predicted"/>
<dbReference type="Proteomes" id="UP000318661">
    <property type="component" value="Unassembled WGS sequence"/>
</dbReference>
<reference evidence="7 8" key="1">
    <citation type="journal article" date="2019" name="Nat. Microbiol.">
        <title>Mediterranean grassland soil C-N compound turnover is dependent on rainfall and depth, and is mediated by genomically divergent microorganisms.</title>
        <authorList>
            <person name="Diamond S."/>
            <person name="Andeer P.F."/>
            <person name="Li Z."/>
            <person name="Crits-Christoph A."/>
            <person name="Burstein D."/>
            <person name="Anantharaman K."/>
            <person name="Lane K.R."/>
            <person name="Thomas B.C."/>
            <person name="Pan C."/>
            <person name="Northen T.R."/>
            <person name="Banfield J.F."/>
        </authorList>
    </citation>
    <scope>NUCLEOTIDE SEQUENCE [LARGE SCALE GENOMIC DNA]</scope>
    <source>
        <strain evidence="7">NP_2</strain>
    </source>
</reference>
<feature type="transmembrane region" description="Helical" evidence="6">
    <location>
        <begin position="464"/>
        <end position="483"/>
    </location>
</feature>
<evidence type="ECO:0000256" key="3">
    <source>
        <dbReference type="ARBA" id="ARBA00022692"/>
    </source>
</evidence>
<dbReference type="PANTHER" id="PTHR30250:SF26">
    <property type="entry name" value="PSMA PROTEIN"/>
    <property type="match status" value="1"/>
</dbReference>
<comment type="caution">
    <text evidence="7">The sequence shown here is derived from an EMBL/GenBank/DDBJ whole genome shotgun (WGS) entry which is preliminary data.</text>
</comment>
<feature type="transmembrane region" description="Helical" evidence="6">
    <location>
        <begin position="438"/>
        <end position="457"/>
    </location>
</feature>
<dbReference type="Pfam" id="PF13440">
    <property type="entry name" value="Polysacc_synt_3"/>
    <property type="match status" value="1"/>
</dbReference>
<name>A0A537LQU9_9BACT</name>
<keyword evidence="3 6" id="KW-0812">Transmembrane</keyword>
<protein>
    <submittedName>
        <fullName evidence="7">Flippase</fullName>
    </submittedName>
</protein>
<dbReference type="CDD" id="cd13128">
    <property type="entry name" value="MATE_Wzx_like"/>
    <property type="match status" value="1"/>
</dbReference>
<feature type="transmembrane region" description="Helical" evidence="6">
    <location>
        <begin position="224"/>
        <end position="246"/>
    </location>
</feature>
<keyword evidence="4 6" id="KW-1133">Transmembrane helix</keyword>
<dbReference type="PANTHER" id="PTHR30250">
    <property type="entry name" value="PST FAMILY PREDICTED COLANIC ACID TRANSPORTER"/>
    <property type="match status" value="1"/>
</dbReference>
<evidence type="ECO:0000256" key="5">
    <source>
        <dbReference type="ARBA" id="ARBA00023136"/>
    </source>
</evidence>
<evidence type="ECO:0000256" key="1">
    <source>
        <dbReference type="ARBA" id="ARBA00004651"/>
    </source>
</evidence>
<feature type="transmembrane region" description="Helical" evidence="6">
    <location>
        <begin position="344"/>
        <end position="368"/>
    </location>
</feature>
<feature type="transmembrane region" description="Helical" evidence="6">
    <location>
        <begin position="44"/>
        <end position="65"/>
    </location>
</feature>
<evidence type="ECO:0000313" key="8">
    <source>
        <dbReference type="Proteomes" id="UP000318661"/>
    </source>
</evidence>
<organism evidence="7 8">
    <name type="scientific">Candidatus Segetimicrobium genomatis</name>
    <dbReference type="NCBI Taxonomy" id="2569760"/>
    <lineage>
        <taxon>Bacteria</taxon>
        <taxon>Bacillati</taxon>
        <taxon>Candidatus Sysuimicrobiota</taxon>
        <taxon>Candidatus Sysuimicrobiia</taxon>
        <taxon>Candidatus Sysuimicrobiales</taxon>
        <taxon>Candidatus Segetimicrobiaceae</taxon>
        <taxon>Candidatus Segetimicrobium</taxon>
    </lineage>
</organism>
<feature type="transmembrane region" description="Helical" evidence="6">
    <location>
        <begin position="15"/>
        <end position="32"/>
    </location>
</feature>
<feature type="transmembrane region" description="Helical" evidence="6">
    <location>
        <begin position="312"/>
        <end position="332"/>
    </location>
</feature>
<dbReference type="InterPro" id="IPR050833">
    <property type="entry name" value="Poly_Biosynth_Transport"/>
</dbReference>
<evidence type="ECO:0000256" key="4">
    <source>
        <dbReference type="ARBA" id="ARBA00022989"/>
    </source>
</evidence>
<evidence type="ECO:0000256" key="6">
    <source>
        <dbReference type="SAM" id="Phobius"/>
    </source>
</evidence>
<accession>A0A537LQU9</accession>
<keyword evidence="5 6" id="KW-0472">Membrane</keyword>
<feature type="transmembrane region" description="Helical" evidence="6">
    <location>
        <begin position="275"/>
        <end position="292"/>
    </location>
</feature>
<feature type="transmembrane region" description="Helical" evidence="6">
    <location>
        <begin position="188"/>
        <end position="212"/>
    </location>
</feature>
<feature type="transmembrane region" description="Helical" evidence="6">
    <location>
        <begin position="380"/>
        <end position="402"/>
    </location>
</feature>
<dbReference type="EMBL" id="VBAJ01000013">
    <property type="protein sequence ID" value="TMJ10385.1"/>
    <property type="molecule type" value="Genomic_DNA"/>
</dbReference>
<feature type="transmembrane region" description="Helical" evidence="6">
    <location>
        <begin position="160"/>
        <end position="182"/>
    </location>
</feature>
<feature type="transmembrane region" description="Helical" evidence="6">
    <location>
        <begin position="414"/>
        <end position="432"/>
    </location>
</feature>
<evidence type="ECO:0000313" key="7">
    <source>
        <dbReference type="EMBL" id="TMJ10385.1"/>
    </source>
</evidence>
<sequence>MITALRHRPLVRNTLLNLSGQVAPLIVSVLTIPKVFRGLGEERFGLLALILIVAGYFSIFDLGLGRATTRLVAETIGKGDYRRLPSIAWTASITQCVFGVLAGLILALLTPVLIERFLNISPLRLEEARSGFYVVALSVPFVLLANSLRALLEAAQRFDLVNANAVPFSILNALTPLVGVYLGWTLPIIVAALVVLRIMNTAAYAWLCLGLFPSLRGNPRFEPNVLRPLAAFGGWVTISSVVGPIFLYIDRFFIGALVSVSAVSYYTVPSDVITRLWILPVSLSVTLFPAFSGMGSTRLENVAPTFARAQKTVFMLVGPTVLVLLLLADRVLRIWLGDTFAARSVTVFQTFAFGAIVGCLAPVSGMLIQSFGRPDIVAKVYVFLHLPLTVALGWYLIGTLGIEGAALTTALRTILDSVILFWVAAGLLTPTGDRNTDWLPRAGGAAIALVSLLGVALATAGKIAINPVSVLAAGGLLSMWAWYRVLNGLTRHTHAAAQTTNAPQAREA</sequence>
<feature type="transmembrane region" description="Helical" evidence="6">
    <location>
        <begin position="86"/>
        <end position="110"/>
    </location>
</feature>
<evidence type="ECO:0000256" key="2">
    <source>
        <dbReference type="ARBA" id="ARBA00022475"/>
    </source>
</evidence>
<dbReference type="GO" id="GO:0005886">
    <property type="term" value="C:plasma membrane"/>
    <property type="evidence" value="ECO:0007669"/>
    <property type="project" value="UniProtKB-SubCell"/>
</dbReference>
<gene>
    <name evidence="7" type="ORF">E6G99_00725</name>
</gene>
<comment type="subcellular location">
    <subcellularLocation>
        <location evidence="1">Cell membrane</location>
        <topology evidence="1">Multi-pass membrane protein</topology>
    </subcellularLocation>
</comment>
<feature type="transmembrane region" description="Helical" evidence="6">
    <location>
        <begin position="130"/>
        <end position="148"/>
    </location>
</feature>